<dbReference type="Proteomes" id="UP001603857">
    <property type="component" value="Unassembled WGS sequence"/>
</dbReference>
<reference evidence="4 5" key="1">
    <citation type="submission" date="2024-08" db="EMBL/GenBank/DDBJ databases">
        <title>Insights into the chromosomal genome structure of Flemingia macrophylla.</title>
        <authorList>
            <person name="Ding Y."/>
            <person name="Zhao Y."/>
            <person name="Bi W."/>
            <person name="Wu M."/>
            <person name="Zhao G."/>
            <person name="Gong Y."/>
            <person name="Li W."/>
            <person name="Zhang P."/>
        </authorList>
    </citation>
    <scope>NUCLEOTIDE SEQUENCE [LARGE SCALE GENOMIC DNA]</scope>
    <source>
        <strain evidence="4">DYQJB</strain>
        <tissue evidence="4">Leaf</tissue>
    </source>
</reference>
<dbReference type="InterPro" id="IPR032675">
    <property type="entry name" value="LRR_dom_sf"/>
</dbReference>
<dbReference type="SUPFAM" id="SSF52058">
    <property type="entry name" value="L domain-like"/>
    <property type="match status" value="1"/>
</dbReference>
<comment type="caution">
    <text evidence="4">The sequence shown here is derived from an EMBL/GenBank/DDBJ whole genome shotgun (WGS) entry which is preliminary data.</text>
</comment>
<dbReference type="InterPro" id="IPR027417">
    <property type="entry name" value="P-loop_NTPase"/>
</dbReference>
<dbReference type="SMART" id="SM00255">
    <property type="entry name" value="TIR"/>
    <property type="match status" value="1"/>
</dbReference>
<dbReference type="Gene3D" id="1.10.8.430">
    <property type="entry name" value="Helical domain of apoptotic protease-activating factors"/>
    <property type="match status" value="1"/>
</dbReference>
<dbReference type="InterPro" id="IPR042197">
    <property type="entry name" value="Apaf_helical"/>
</dbReference>
<dbReference type="Gene3D" id="3.40.50.10140">
    <property type="entry name" value="Toll/interleukin-1 receptor homology (TIR) domain"/>
    <property type="match status" value="1"/>
</dbReference>
<keyword evidence="5" id="KW-1185">Reference proteome</keyword>
<dbReference type="PROSITE" id="PS50104">
    <property type="entry name" value="TIR"/>
    <property type="match status" value="1"/>
</dbReference>
<feature type="domain" description="TIR" evidence="3">
    <location>
        <begin position="3"/>
        <end position="129"/>
    </location>
</feature>
<dbReference type="PRINTS" id="PR00364">
    <property type="entry name" value="DISEASERSIST"/>
</dbReference>
<accession>A0ABD1MEW1</accession>
<evidence type="ECO:0000313" key="4">
    <source>
        <dbReference type="EMBL" id="KAL2334349.1"/>
    </source>
</evidence>
<dbReference type="SUPFAM" id="SSF52200">
    <property type="entry name" value="Toll/Interleukin receptor TIR domain"/>
    <property type="match status" value="1"/>
</dbReference>
<dbReference type="InterPro" id="IPR035897">
    <property type="entry name" value="Toll_tir_struct_dom_sf"/>
</dbReference>
<dbReference type="InterPro" id="IPR044974">
    <property type="entry name" value="Disease_R_plants"/>
</dbReference>
<dbReference type="Pfam" id="PF23282">
    <property type="entry name" value="WHD_ROQ1"/>
    <property type="match status" value="1"/>
</dbReference>
<keyword evidence="2" id="KW-0611">Plant defense</keyword>
<name>A0ABD1MEW1_9FABA</name>
<evidence type="ECO:0000259" key="3">
    <source>
        <dbReference type="PROSITE" id="PS50104"/>
    </source>
</evidence>
<gene>
    <name evidence="4" type="ORF">Fmac_015562</name>
</gene>
<dbReference type="SUPFAM" id="SSF52540">
    <property type="entry name" value="P-loop containing nucleoside triphosphate hydrolases"/>
    <property type="match status" value="1"/>
</dbReference>
<dbReference type="InterPro" id="IPR000157">
    <property type="entry name" value="TIR_dom"/>
</dbReference>
<evidence type="ECO:0000313" key="5">
    <source>
        <dbReference type="Proteomes" id="UP001603857"/>
    </source>
</evidence>
<dbReference type="PANTHER" id="PTHR11017:SF570">
    <property type="entry name" value="DISEASE RESISTANCE PROTEIN (TIR-NBS CLASS)-RELATED"/>
    <property type="match status" value="1"/>
</dbReference>
<dbReference type="GO" id="GO:0006952">
    <property type="term" value="P:defense response"/>
    <property type="evidence" value="ECO:0007669"/>
    <property type="project" value="UniProtKB-KW"/>
</dbReference>
<evidence type="ECO:0000256" key="1">
    <source>
        <dbReference type="ARBA" id="ARBA00022737"/>
    </source>
</evidence>
<protein>
    <recommendedName>
        <fullName evidence="3">TIR domain-containing protein</fullName>
    </recommendedName>
</protein>
<sequence length="574" mass="65633">MVVAYHVFLSFRGLDTRLGFTGNLYNALNEKGIHTFIDDEELQRGDQTTPALMKAIEESRIAIILLSTNYASSFCLDEPTHILHCSKSTGLLVLLVFYEVNPSDMRHQNCSYGDALAKHKKRKLLDVGSYDGAHMVRSHGMGGIGKATLARAVYNSLIADNFDVDSCYKEVLNHVITYVSGLPLALEVIGSNLTEKSIQNWEDAMDQYERIPPGRIQDILIVSFDALNDEMKSVFLHISCCFNEYRVIEVEHIFGAHYGQNIKPHLDMLVKKSLMKRRWLCYTLHDSIEEIGKQIVKQESPDELGNRSRVWSCEDILDVLEENTKVLDLTVLNFRGCKFLKEIPDVSYFLNLEEITFRYCENLKTVHNSIGFLGKVKILVASGCGKLKNFPPLDLPSLEELQFSSCLSLESFPEIIEKMNNVERLYLNLMLNVVRGYNGCSIMSEVGFAFQVEVSQSGSITKSRDIHFLSGFVISSLLEFFVVFFHLNIMVYQIFDWDDHLLEKGWNHVKLSYKGGKYFRGKAFGIHVMMKEGSMMEDVRFDDQKTKMMENVRFRGPSRKIKLFNSEILPSREN</sequence>
<proteinExistence type="predicted"/>
<organism evidence="4 5">
    <name type="scientific">Flemingia macrophylla</name>
    <dbReference type="NCBI Taxonomy" id="520843"/>
    <lineage>
        <taxon>Eukaryota</taxon>
        <taxon>Viridiplantae</taxon>
        <taxon>Streptophyta</taxon>
        <taxon>Embryophyta</taxon>
        <taxon>Tracheophyta</taxon>
        <taxon>Spermatophyta</taxon>
        <taxon>Magnoliopsida</taxon>
        <taxon>eudicotyledons</taxon>
        <taxon>Gunneridae</taxon>
        <taxon>Pentapetalae</taxon>
        <taxon>rosids</taxon>
        <taxon>fabids</taxon>
        <taxon>Fabales</taxon>
        <taxon>Fabaceae</taxon>
        <taxon>Papilionoideae</taxon>
        <taxon>50 kb inversion clade</taxon>
        <taxon>NPAAA clade</taxon>
        <taxon>indigoferoid/millettioid clade</taxon>
        <taxon>Phaseoleae</taxon>
        <taxon>Flemingia</taxon>
    </lineage>
</organism>
<dbReference type="PANTHER" id="PTHR11017">
    <property type="entry name" value="LEUCINE-RICH REPEAT-CONTAINING PROTEIN"/>
    <property type="match status" value="1"/>
</dbReference>
<dbReference type="EMBL" id="JBGMDY010000005">
    <property type="protein sequence ID" value="KAL2334349.1"/>
    <property type="molecule type" value="Genomic_DNA"/>
</dbReference>
<evidence type="ECO:0000256" key="2">
    <source>
        <dbReference type="ARBA" id="ARBA00022821"/>
    </source>
</evidence>
<keyword evidence="1" id="KW-0677">Repeat</keyword>
<dbReference type="Gene3D" id="3.80.10.10">
    <property type="entry name" value="Ribonuclease Inhibitor"/>
    <property type="match status" value="1"/>
</dbReference>
<dbReference type="AlphaFoldDB" id="A0ABD1MEW1"/>
<dbReference type="InterPro" id="IPR058192">
    <property type="entry name" value="WHD_ROQ1-like"/>
</dbReference>
<dbReference type="SUPFAM" id="SSF46785">
    <property type="entry name" value="Winged helix' DNA-binding domain"/>
    <property type="match status" value="1"/>
</dbReference>
<dbReference type="Pfam" id="PF01582">
    <property type="entry name" value="TIR"/>
    <property type="match status" value="1"/>
</dbReference>
<dbReference type="InterPro" id="IPR036390">
    <property type="entry name" value="WH_DNA-bd_sf"/>
</dbReference>